<feature type="non-terminal residue" evidence="1">
    <location>
        <position position="1"/>
    </location>
</feature>
<proteinExistence type="predicted"/>
<reference evidence="1" key="1">
    <citation type="submission" date="2022-06" db="EMBL/GenBank/DDBJ databases">
        <title>Phylogenomic reconstructions and comparative analyses of Kickxellomycotina fungi.</title>
        <authorList>
            <person name="Reynolds N.K."/>
            <person name="Stajich J.E."/>
            <person name="Barry K."/>
            <person name="Grigoriev I.V."/>
            <person name="Crous P."/>
            <person name="Smith M.E."/>
        </authorList>
    </citation>
    <scope>NUCLEOTIDE SEQUENCE</scope>
    <source>
        <strain evidence="1">RSA 2271</strain>
    </source>
</reference>
<dbReference type="Proteomes" id="UP001145114">
    <property type="component" value="Unassembled WGS sequence"/>
</dbReference>
<comment type="caution">
    <text evidence="1">The sequence shown here is derived from an EMBL/GenBank/DDBJ whole genome shotgun (WGS) entry which is preliminary data.</text>
</comment>
<evidence type="ECO:0000313" key="1">
    <source>
        <dbReference type="EMBL" id="KAJ1673511.1"/>
    </source>
</evidence>
<accession>A0ACC1HDV2</accession>
<dbReference type="EMBL" id="JAMZIH010006859">
    <property type="protein sequence ID" value="KAJ1673511.1"/>
    <property type="molecule type" value="Genomic_DNA"/>
</dbReference>
<name>A0ACC1HDV2_9FUNG</name>
<gene>
    <name evidence="1" type="ORF">EV182_005090</name>
</gene>
<keyword evidence="2" id="KW-1185">Reference proteome</keyword>
<sequence length="198" mass="22497">ELEHGRTRIIKVRNLPKSATIADIKVLAGSEHATIKDVVLEYDEALRPVGECLIEFTDKGPALDFYIKNGHRLMAGRRLELEFAKEPPGKSISDLRSPLIGPASGRMVLVMGFPSFFNIERARSLFETMFEIIDTTVPAVQEIRYSSLSSEQEGNKVAYVVQAPTEAEAHRISRRLHKYRLWPNTLRWSHTLRARVLE</sequence>
<organism evidence="1 2">
    <name type="scientific">Spiromyces aspiralis</name>
    <dbReference type="NCBI Taxonomy" id="68401"/>
    <lineage>
        <taxon>Eukaryota</taxon>
        <taxon>Fungi</taxon>
        <taxon>Fungi incertae sedis</taxon>
        <taxon>Zoopagomycota</taxon>
        <taxon>Kickxellomycotina</taxon>
        <taxon>Kickxellomycetes</taxon>
        <taxon>Kickxellales</taxon>
        <taxon>Kickxellaceae</taxon>
        <taxon>Spiromyces</taxon>
    </lineage>
</organism>
<protein>
    <submittedName>
        <fullName evidence="1">Uncharacterized protein</fullName>
    </submittedName>
</protein>
<evidence type="ECO:0000313" key="2">
    <source>
        <dbReference type="Proteomes" id="UP001145114"/>
    </source>
</evidence>